<dbReference type="InterPro" id="IPR019892">
    <property type="entry name" value="Cyclo_dehy_ocin"/>
</dbReference>
<reference evidence="1 2" key="1">
    <citation type="submission" date="2023-07" db="EMBL/GenBank/DDBJ databases">
        <title>Genomic Encyclopedia of Type Strains, Phase IV (KMG-IV): sequencing the most valuable type-strain genomes for metagenomic binning, comparative biology and taxonomic classification.</title>
        <authorList>
            <person name="Goeker M."/>
        </authorList>
    </citation>
    <scope>NUCLEOTIDE SEQUENCE [LARGE SCALE GENOMIC DNA]</scope>
    <source>
        <strain evidence="1 2">DSM 1400</strain>
    </source>
</reference>
<proteinExistence type="predicted"/>
<dbReference type="Gene3D" id="3.40.50.720">
    <property type="entry name" value="NAD(P)-binding Rossmann-like Domain"/>
    <property type="match status" value="1"/>
</dbReference>
<comment type="caution">
    <text evidence="1">The sequence shown here is derived from an EMBL/GenBank/DDBJ whole genome shotgun (WGS) entry which is preliminary data.</text>
</comment>
<sequence length="359" mass="40794">MDKIKEYVFNNNLRILTLNKDEIIFRMGLWNYNEATLDLKEESESFKKVIKTFINNMEKGNSITLEEIEKSDLNDNDKANILGTMEALWQSGMICSKEDSDIHNEISKILLGDFRYLAPVKDNEKKLLFIGDSDYENKIVKELSKSIDLDLDVCSKDLKNLITSIDVTSNLDALSMKQNLEKLKQELGGYCCILLCMQQVSISMLRNLNRVCIYNNIPVVTAFIDGPFINILSTKSPKTGCLECYEERILARLEDHILYHKFASQKCKEEFPVNKGIIPIMNIMSNLLVSEGFLIANTGSSKFEGRALSIYVPTLEIQVQDVLRVPFCKACGNVAKAKLEDINVSTRVVMKNIIESLED</sequence>
<evidence type="ECO:0000313" key="1">
    <source>
        <dbReference type="EMBL" id="MDQ0478462.1"/>
    </source>
</evidence>
<dbReference type="RefSeq" id="WP_307354756.1">
    <property type="nucleotide sequence ID" value="NZ_BAAACJ010000024.1"/>
</dbReference>
<accession>A0ABU0JN07</accession>
<dbReference type="Proteomes" id="UP001224418">
    <property type="component" value="Unassembled WGS sequence"/>
</dbReference>
<dbReference type="NCBIfam" id="TIGR03603">
    <property type="entry name" value="cyclo_dehy_ocin"/>
    <property type="match status" value="1"/>
</dbReference>
<dbReference type="SUPFAM" id="SSF69572">
    <property type="entry name" value="Activating enzymes of the ubiquitin-like proteins"/>
    <property type="match status" value="1"/>
</dbReference>
<name>A0ABU0JN07_HATLI</name>
<organism evidence="1 2">
    <name type="scientific">Hathewaya limosa</name>
    <name type="common">Clostridium limosum</name>
    <dbReference type="NCBI Taxonomy" id="1536"/>
    <lineage>
        <taxon>Bacteria</taxon>
        <taxon>Bacillati</taxon>
        <taxon>Bacillota</taxon>
        <taxon>Clostridia</taxon>
        <taxon>Eubacteriales</taxon>
        <taxon>Clostridiaceae</taxon>
        <taxon>Hathewaya</taxon>
    </lineage>
</organism>
<dbReference type="InterPro" id="IPR035985">
    <property type="entry name" value="Ubiquitin-activating_enz"/>
</dbReference>
<evidence type="ECO:0000313" key="2">
    <source>
        <dbReference type="Proteomes" id="UP001224418"/>
    </source>
</evidence>
<protein>
    <submittedName>
        <fullName evidence="1">Thiazole/oxazole-forming peptide maturase SagC family component</fullName>
    </submittedName>
</protein>
<gene>
    <name evidence="1" type="ORF">QOZ93_000163</name>
</gene>
<keyword evidence="2" id="KW-1185">Reference proteome</keyword>
<dbReference type="EMBL" id="JAUSWN010000001">
    <property type="protein sequence ID" value="MDQ0478462.1"/>
    <property type="molecule type" value="Genomic_DNA"/>
</dbReference>